<comment type="caution">
    <text evidence="1">The sequence shown here is derived from an EMBL/GenBank/DDBJ whole genome shotgun (WGS) entry which is preliminary data.</text>
</comment>
<gene>
    <name evidence="1" type="ORF">EVAR_23049_1</name>
</gene>
<reference evidence="1 2" key="1">
    <citation type="journal article" date="2019" name="Commun. Biol.">
        <title>The bagworm genome reveals a unique fibroin gene that provides high tensile strength.</title>
        <authorList>
            <person name="Kono N."/>
            <person name="Nakamura H."/>
            <person name="Ohtoshi R."/>
            <person name="Tomita M."/>
            <person name="Numata K."/>
            <person name="Arakawa K."/>
        </authorList>
    </citation>
    <scope>NUCLEOTIDE SEQUENCE [LARGE SCALE GENOMIC DNA]</scope>
</reference>
<proteinExistence type="predicted"/>
<evidence type="ECO:0000313" key="2">
    <source>
        <dbReference type="Proteomes" id="UP000299102"/>
    </source>
</evidence>
<dbReference type="AlphaFoldDB" id="A0A4C1VPD0"/>
<protein>
    <submittedName>
        <fullName evidence="1">Uncharacterized protein</fullName>
    </submittedName>
</protein>
<accession>A0A4C1VPD0</accession>
<dbReference type="EMBL" id="BGZK01000370">
    <property type="protein sequence ID" value="GBP39724.1"/>
    <property type="molecule type" value="Genomic_DNA"/>
</dbReference>
<evidence type="ECO:0000313" key="1">
    <source>
        <dbReference type="EMBL" id="GBP39724.1"/>
    </source>
</evidence>
<keyword evidence="2" id="KW-1185">Reference proteome</keyword>
<dbReference type="Proteomes" id="UP000299102">
    <property type="component" value="Unassembled WGS sequence"/>
</dbReference>
<organism evidence="1 2">
    <name type="scientific">Eumeta variegata</name>
    <name type="common">Bagworm moth</name>
    <name type="synonym">Eumeta japonica</name>
    <dbReference type="NCBI Taxonomy" id="151549"/>
    <lineage>
        <taxon>Eukaryota</taxon>
        <taxon>Metazoa</taxon>
        <taxon>Ecdysozoa</taxon>
        <taxon>Arthropoda</taxon>
        <taxon>Hexapoda</taxon>
        <taxon>Insecta</taxon>
        <taxon>Pterygota</taxon>
        <taxon>Neoptera</taxon>
        <taxon>Endopterygota</taxon>
        <taxon>Lepidoptera</taxon>
        <taxon>Glossata</taxon>
        <taxon>Ditrysia</taxon>
        <taxon>Tineoidea</taxon>
        <taxon>Psychidae</taxon>
        <taxon>Oiketicinae</taxon>
        <taxon>Eumeta</taxon>
    </lineage>
</organism>
<sequence>MLVPSKQGYASYRPPLSILGQHSYIYKRCPPKTCEWTPHEAKCPQTTWRYKHTGNPSGPRTLGLPSDIYSTHPSSQRPVWLPFLCSDGALKRRKTRKTVCCKGPLDHGRYHSGSVEGAETPLMPPLSNFWSCFSQLPPSHALREMRWRPRCSQLLQTIEGEAYLR</sequence>
<name>A0A4C1VPD0_EUMVA</name>